<reference evidence="1 2" key="1">
    <citation type="submission" date="2014-07" db="EMBL/GenBank/DDBJ databases">
        <authorList>
            <person name="Wibberg Daniel"/>
        </authorList>
    </citation>
    <scope>NUCLEOTIDE SEQUENCE [LARGE SCALE GENOMIC DNA]</scope>
</reference>
<dbReference type="Proteomes" id="UP000040576">
    <property type="component" value="Unassembled WGS sequence"/>
</dbReference>
<dbReference type="PANTHER" id="PTHR41317">
    <property type="entry name" value="PD-(D_E)XK NUCLEASE FAMILY TRANSPOSASE"/>
    <property type="match status" value="1"/>
</dbReference>
<evidence type="ECO:0000313" key="1">
    <source>
        <dbReference type="EMBL" id="CEE00929.1"/>
    </source>
</evidence>
<evidence type="ECO:0008006" key="3">
    <source>
        <dbReference type="Google" id="ProtNLM"/>
    </source>
</evidence>
<dbReference type="EMBL" id="CCRF01000038">
    <property type="protein sequence ID" value="CEE00929.1"/>
    <property type="molecule type" value="Genomic_DNA"/>
</dbReference>
<dbReference type="InterPro" id="IPR010106">
    <property type="entry name" value="RpnA"/>
</dbReference>
<dbReference type="PANTHER" id="PTHR41317:SF1">
    <property type="entry name" value="PD-(D_E)XK NUCLEASE FAMILY TRANSPOSASE"/>
    <property type="match status" value="1"/>
</dbReference>
<accession>A0A090KQK4</accession>
<dbReference type="RefSeq" id="WP_034768874.1">
    <property type="nucleotide sequence ID" value="NZ_CCRF01000038.1"/>
</dbReference>
<keyword evidence="2" id="KW-1185">Reference proteome</keyword>
<protein>
    <recommendedName>
        <fullName evidence="3">Rpn family recombination-promoting nuclease/putative transposase</fullName>
    </recommendedName>
</protein>
<gene>
    <name evidence="1" type="ORF">BT1A1_1097</name>
</gene>
<dbReference type="AlphaFoldDB" id="A0A090KQK4"/>
<name>A0A090KQK4_9BACI</name>
<organism evidence="1 2">
    <name type="scientific">Caldibacillus thermoamylovorans</name>
    <dbReference type="NCBI Taxonomy" id="35841"/>
    <lineage>
        <taxon>Bacteria</taxon>
        <taxon>Bacillati</taxon>
        <taxon>Bacillota</taxon>
        <taxon>Bacilli</taxon>
        <taxon>Bacillales</taxon>
        <taxon>Bacillaceae</taxon>
        <taxon>Caldibacillus</taxon>
    </lineage>
</organism>
<sequence>MVYKLPIFWLKPKNDFVFKFIFGRGTKQSNKLLLALLNDVFNVPKGLSLGTVEITNPLTFQTNVTDQYAILDIRAKVAGFGHVNLEMQRVNQRNIDKRSLYYRAKLFEEQLDKGNEYRDLKKVVTINFLDFSHFTTDMYHSCYRLMEKRTFEPYPDLLQLHFIEMPKFVRQDKENLIHPNDRMAKWIRFLTNEDDARWEEMANQDPIIENAVDMLRTVSMDREARMLAEAREKALKDINSIRGEGIEEGIKKGKREDAKMMLMEGLDLHLIIKITGLTESEVLELKDELKR</sequence>
<dbReference type="Pfam" id="PF12784">
    <property type="entry name" value="PDDEXK_2"/>
    <property type="match status" value="1"/>
</dbReference>
<proteinExistence type="predicted"/>
<dbReference type="NCBIfam" id="TIGR01784">
    <property type="entry name" value="T_den_put_tspse"/>
    <property type="match status" value="1"/>
</dbReference>
<evidence type="ECO:0000313" key="2">
    <source>
        <dbReference type="Proteomes" id="UP000040576"/>
    </source>
</evidence>